<evidence type="ECO:0000313" key="1">
    <source>
        <dbReference type="EMBL" id="GIQ68500.1"/>
    </source>
</evidence>
<evidence type="ECO:0000313" key="2">
    <source>
        <dbReference type="Proteomes" id="UP000677918"/>
    </source>
</evidence>
<sequence length="86" mass="9751">MFFHPHNKISLHRKKKERLPIPYIVKQFTIKSQKLALSSVRDVRFITYKAGANPYDEGVRKAGASEVPSDGRISSILPMKRIKGGD</sequence>
<reference evidence="1" key="1">
    <citation type="submission" date="2021-04" db="EMBL/GenBank/DDBJ databases">
        <title>Draft genome sequence of Xylanibacillus composti strain K13.</title>
        <authorList>
            <person name="Uke A."/>
            <person name="Chhe C."/>
            <person name="Baramee S."/>
            <person name="Kosugi A."/>
        </authorList>
    </citation>
    <scope>NUCLEOTIDE SEQUENCE</scope>
    <source>
        <strain evidence="1">K13</strain>
    </source>
</reference>
<accession>A0A8J4H2L9</accession>
<organism evidence="1 2">
    <name type="scientific">Xylanibacillus composti</name>
    <dbReference type="NCBI Taxonomy" id="1572762"/>
    <lineage>
        <taxon>Bacteria</taxon>
        <taxon>Bacillati</taxon>
        <taxon>Bacillota</taxon>
        <taxon>Bacilli</taxon>
        <taxon>Bacillales</taxon>
        <taxon>Paenibacillaceae</taxon>
        <taxon>Xylanibacillus</taxon>
    </lineage>
</organism>
<gene>
    <name evidence="1" type="ORF">XYCOK13_13240</name>
</gene>
<comment type="caution">
    <text evidence="1">The sequence shown here is derived from an EMBL/GenBank/DDBJ whole genome shotgun (WGS) entry which is preliminary data.</text>
</comment>
<name>A0A8J4H2L9_9BACL</name>
<dbReference type="Proteomes" id="UP000677918">
    <property type="component" value="Unassembled WGS sequence"/>
</dbReference>
<proteinExistence type="predicted"/>
<dbReference type="AlphaFoldDB" id="A0A8J4H2L9"/>
<keyword evidence="2" id="KW-1185">Reference proteome</keyword>
<dbReference type="EMBL" id="BOVK01000015">
    <property type="protein sequence ID" value="GIQ68500.1"/>
    <property type="molecule type" value="Genomic_DNA"/>
</dbReference>
<protein>
    <submittedName>
        <fullName evidence="1">Uncharacterized protein</fullName>
    </submittedName>
</protein>